<feature type="domain" description="HTH cro/C1-type" evidence="1">
    <location>
        <begin position="16"/>
        <end position="69"/>
    </location>
</feature>
<evidence type="ECO:0000313" key="2">
    <source>
        <dbReference type="EMBL" id="RNL87293.1"/>
    </source>
</evidence>
<proteinExistence type="predicted"/>
<gene>
    <name evidence="2" type="ORF">EFW17_00090</name>
</gene>
<comment type="caution">
    <text evidence="2">The sequence shown here is derived from an EMBL/GenBank/DDBJ whole genome shotgun (WGS) entry which is preliminary data.</text>
</comment>
<dbReference type="PROSITE" id="PS50943">
    <property type="entry name" value="HTH_CROC1"/>
    <property type="match status" value="1"/>
</dbReference>
<keyword evidence="3" id="KW-1185">Reference proteome</keyword>
<dbReference type="RefSeq" id="WP_123199156.1">
    <property type="nucleotide sequence ID" value="NZ_RJMB01000001.1"/>
</dbReference>
<dbReference type="Gene3D" id="1.10.260.40">
    <property type="entry name" value="lambda repressor-like DNA-binding domains"/>
    <property type="match status" value="1"/>
</dbReference>
<evidence type="ECO:0000313" key="3">
    <source>
        <dbReference type="Proteomes" id="UP000269198"/>
    </source>
</evidence>
<accession>A0A3N0EHE0</accession>
<dbReference type="Pfam" id="PF19054">
    <property type="entry name" value="DUF5753"/>
    <property type="match status" value="1"/>
</dbReference>
<dbReference type="SMART" id="SM00530">
    <property type="entry name" value="HTH_XRE"/>
    <property type="match status" value="1"/>
</dbReference>
<sequence length="270" mass="29373">MTEKPLPDWVPFGRELRRLRTQTGLSLDDVARNLTISSGMLSKLERATRAPKRDTVGELDQVFCTNGALIRAWSDVTRRVADPDWYRRIEDAEAAAVEIRMHHPSLIPGPLQTPEYARSVLTYGRPLDPPEDIDALLELKTKRSRRLLEAGTPAVSAVIPEGVVRGCLGAPQTVTEQLHHLANLAESGTVGLQIVPSGLPTHIGAATGAVGLFTFIDRLPLVHAEHASGGELIDNPREVQRVVSVFGKLQAWALSPADSIDLVRSITNVG</sequence>
<dbReference type="CDD" id="cd00093">
    <property type="entry name" value="HTH_XRE"/>
    <property type="match status" value="1"/>
</dbReference>
<reference evidence="2 3" key="1">
    <citation type="submission" date="2018-11" db="EMBL/GenBank/DDBJ databases">
        <title>The genome draft of YIM 96095.</title>
        <authorList>
            <person name="Tang S.-K."/>
            <person name="Chunyu W.-X."/>
            <person name="Feng Y.-Z."/>
        </authorList>
    </citation>
    <scope>NUCLEOTIDE SEQUENCE [LARGE SCALE GENOMIC DNA]</scope>
    <source>
        <strain evidence="2 3">YIM 96095</strain>
    </source>
</reference>
<dbReference type="Proteomes" id="UP000269198">
    <property type="component" value="Unassembled WGS sequence"/>
</dbReference>
<organism evidence="2 3">
    <name type="scientific">Halostreptopolyspora alba</name>
    <dbReference type="NCBI Taxonomy" id="2487137"/>
    <lineage>
        <taxon>Bacteria</taxon>
        <taxon>Bacillati</taxon>
        <taxon>Actinomycetota</taxon>
        <taxon>Actinomycetes</taxon>
        <taxon>Streptosporangiales</taxon>
        <taxon>Nocardiopsidaceae</taxon>
        <taxon>Halostreptopolyspora</taxon>
    </lineage>
</organism>
<dbReference type="GO" id="GO:0003677">
    <property type="term" value="F:DNA binding"/>
    <property type="evidence" value="ECO:0007669"/>
    <property type="project" value="InterPro"/>
</dbReference>
<dbReference type="InterPro" id="IPR001387">
    <property type="entry name" value="Cro/C1-type_HTH"/>
</dbReference>
<dbReference type="EMBL" id="RJMB01000001">
    <property type="protein sequence ID" value="RNL87293.1"/>
    <property type="molecule type" value="Genomic_DNA"/>
</dbReference>
<dbReference type="InterPro" id="IPR043917">
    <property type="entry name" value="DUF5753"/>
</dbReference>
<dbReference type="SUPFAM" id="SSF47413">
    <property type="entry name" value="lambda repressor-like DNA-binding domains"/>
    <property type="match status" value="1"/>
</dbReference>
<dbReference type="InterPro" id="IPR010982">
    <property type="entry name" value="Lambda_DNA-bd_dom_sf"/>
</dbReference>
<dbReference type="AlphaFoldDB" id="A0A3N0EHE0"/>
<protein>
    <submittedName>
        <fullName evidence="2">XRE family transcriptional regulator</fullName>
    </submittedName>
</protein>
<name>A0A3N0EHE0_9ACTN</name>
<dbReference type="Pfam" id="PF13560">
    <property type="entry name" value="HTH_31"/>
    <property type="match status" value="1"/>
</dbReference>
<dbReference type="OrthoDB" id="3419856at2"/>
<evidence type="ECO:0000259" key="1">
    <source>
        <dbReference type="PROSITE" id="PS50943"/>
    </source>
</evidence>